<dbReference type="InterPro" id="IPR049945">
    <property type="entry name" value="AAA_22"/>
</dbReference>
<feature type="domain" description="ORC1/DEAH AAA+ ATPase" evidence="1">
    <location>
        <begin position="48"/>
        <end position="176"/>
    </location>
</feature>
<name>A0A560I5K2_9PROT</name>
<evidence type="ECO:0000313" key="2">
    <source>
        <dbReference type="EMBL" id="TWB54246.1"/>
    </source>
</evidence>
<dbReference type="AlphaFoldDB" id="A0A560I5K2"/>
<evidence type="ECO:0000313" key="3">
    <source>
        <dbReference type="Proteomes" id="UP000318050"/>
    </source>
</evidence>
<dbReference type="InterPro" id="IPR027417">
    <property type="entry name" value="P-loop_NTPase"/>
</dbReference>
<proteinExistence type="predicted"/>
<dbReference type="Proteomes" id="UP000318050">
    <property type="component" value="Unassembled WGS sequence"/>
</dbReference>
<organism evidence="2 3">
    <name type="scientific">Nitrospirillum amazonense</name>
    <dbReference type="NCBI Taxonomy" id="28077"/>
    <lineage>
        <taxon>Bacteria</taxon>
        <taxon>Pseudomonadati</taxon>
        <taxon>Pseudomonadota</taxon>
        <taxon>Alphaproteobacteria</taxon>
        <taxon>Rhodospirillales</taxon>
        <taxon>Azospirillaceae</taxon>
        <taxon>Nitrospirillum</taxon>
    </lineage>
</organism>
<dbReference type="SUPFAM" id="SSF52540">
    <property type="entry name" value="P-loop containing nucleoside triphosphate hydrolases"/>
    <property type="match status" value="1"/>
</dbReference>
<comment type="caution">
    <text evidence="2">The sequence shown here is derived from an EMBL/GenBank/DDBJ whole genome shotgun (WGS) entry which is preliminary data.</text>
</comment>
<dbReference type="Gene3D" id="3.40.50.300">
    <property type="entry name" value="P-loop containing nucleotide triphosphate hydrolases"/>
    <property type="match status" value="1"/>
</dbReference>
<sequence>MTEKPGIALRLRMTKYFGSARDVELERRVQALVDDTMAALQCKHPEGRILGVSGQAGAGKTAAVDRAIARNPDLNNGTLVAIDTPFPCGLKQLGRAILHSLDYHVERELTDHLTWEKVRFHLRAREKRFLLLDEMQNALGAGSDYDMMRLCSAFKSLVQCRDWPVSLILVGQPEVQTFINYDEQIRRRSQVLHFPSFTPRNTALIRQTIDALIRDHAGIDMTKEIGAEDFAERLCHAAGGAYGIMIDLTKEAVINAFDRDGAQATVGLQDYAQVYKRKRSSITREENIFLVDEWWGIQPPRARMQELRNGAESSKRKGRR</sequence>
<protein>
    <submittedName>
        <fullName evidence="2">TniB protein</fullName>
    </submittedName>
</protein>
<gene>
    <name evidence="2" type="ORF">FBZ92_11513</name>
</gene>
<dbReference type="OrthoDB" id="5288220at2"/>
<accession>A0A560I5K2</accession>
<dbReference type="EMBL" id="VITT01000015">
    <property type="protein sequence ID" value="TWB54246.1"/>
    <property type="molecule type" value="Genomic_DNA"/>
</dbReference>
<dbReference type="Pfam" id="PF13401">
    <property type="entry name" value="AAA_22"/>
    <property type="match status" value="1"/>
</dbReference>
<evidence type="ECO:0000259" key="1">
    <source>
        <dbReference type="Pfam" id="PF13401"/>
    </source>
</evidence>
<reference evidence="2 3" key="1">
    <citation type="submission" date="2019-06" db="EMBL/GenBank/DDBJ databases">
        <title>Genomic Encyclopedia of Type Strains, Phase IV (KMG-V): Genome sequencing to study the core and pangenomes of soil and plant-associated prokaryotes.</title>
        <authorList>
            <person name="Whitman W."/>
        </authorList>
    </citation>
    <scope>NUCLEOTIDE SEQUENCE [LARGE SCALE GENOMIC DNA]</scope>
    <source>
        <strain evidence="2 3">BR 11140</strain>
    </source>
</reference>